<dbReference type="Gene3D" id="3.90.10.10">
    <property type="entry name" value="Cytochrome C3"/>
    <property type="match status" value="1"/>
</dbReference>
<accession>A0A0F9Y5F9</accession>
<dbReference type="InterPro" id="IPR051829">
    <property type="entry name" value="Multiheme_Cytochr_ET"/>
</dbReference>
<dbReference type="Pfam" id="PF13435">
    <property type="entry name" value="Cytochrome_C554"/>
    <property type="match status" value="1"/>
</dbReference>
<dbReference type="PANTHER" id="PTHR35038">
    <property type="entry name" value="DISSIMILATORY SULFITE REDUCTASE SIRA"/>
    <property type="match status" value="1"/>
</dbReference>
<protein>
    <recommendedName>
        <fullName evidence="3">Cytochrome c-552/4 domain-containing protein</fullName>
    </recommendedName>
</protein>
<organism evidence="4">
    <name type="scientific">marine sediment metagenome</name>
    <dbReference type="NCBI Taxonomy" id="412755"/>
    <lineage>
        <taxon>unclassified sequences</taxon>
        <taxon>metagenomes</taxon>
        <taxon>ecological metagenomes</taxon>
    </lineage>
</organism>
<dbReference type="SUPFAM" id="SSF48695">
    <property type="entry name" value="Multiheme cytochromes"/>
    <property type="match status" value="1"/>
</dbReference>
<dbReference type="AlphaFoldDB" id="A0A0F9Y5F9"/>
<evidence type="ECO:0000256" key="1">
    <source>
        <dbReference type="ARBA" id="ARBA00022729"/>
    </source>
</evidence>
<dbReference type="PANTHER" id="PTHR35038:SF8">
    <property type="entry name" value="C-TYPE POLYHEME CYTOCHROME OMCC"/>
    <property type="match status" value="1"/>
</dbReference>
<keyword evidence="2" id="KW-1133">Transmembrane helix</keyword>
<reference evidence="4" key="1">
    <citation type="journal article" date="2015" name="Nature">
        <title>Complex archaea that bridge the gap between prokaryotes and eukaryotes.</title>
        <authorList>
            <person name="Spang A."/>
            <person name="Saw J.H."/>
            <person name="Jorgensen S.L."/>
            <person name="Zaremba-Niedzwiedzka K."/>
            <person name="Martijn J."/>
            <person name="Lind A.E."/>
            <person name="van Eijk R."/>
            <person name="Schleper C."/>
            <person name="Guy L."/>
            <person name="Ettema T.J."/>
        </authorList>
    </citation>
    <scope>NUCLEOTIDE SEQUENCE</scope>
</reference>
<dbReference type="EMBL" id="LAZR01000044">
    <property type="protein sequence ID" value="KKN99833.1"/>
    <property type="molecule type" value="Genomic_DNA"/>
</dbReference>
<keyword evidence="2" id="KW-0812">Transmembrane</keyword>
<keyword evidence="2" id="KW-0472">Membrane</keyword>
<dbReference type="InterPro" id="IPR036280">
    <property type="entry name" value="Multihaem_cyt_sf"/>
</dbReference>
<feature type="transmembrane region" description="Helical" evidence="2">
    <location>
        <begin position="7"/>
        <end position="26"/>
    </location>
</feature>
<keyword evidence="1" id="KW-0732">Signal</keyword>
<name>A0A0F9Y5F9_9ZZZZ</name>
<dbReference type="Gene3D" id="1.10.1130.10">
    <property type="entry name" value="Flavocytochrome C3, Chain A"/>
    <property type="match status" value="1"/>
</dbReference>
<sequence>MNNSKNVKYIILSILGLLLIYLFWYVKNSIKISEYLEPEIVASHYNGANYVGSQTCFECHADIYRTHLETAHFNTSFYPKKGSIKGNFSPDSNELDLGSVRLKMVVDEEDYFQLSNVKYKTTEVVKSKIDIVIGSGVKGQSHLHWKGNDLYQLQASYFQPTDSWVNSPNFPESALNRKVDDNCLKCHVTFAQHKEESSVSKSYDRERIMLGIDCERCHGPSENHLKYHRQNPDALVGKFIDDFKKYNRQQRLDACAVCHSGLQAQQITGNPFSFIAGDTLSLYSRNFRNVNSKTKLDVHGNQMGLLSESSCFVNSPTMDCITCHNPHENQRGNAGIFNTKCLSCHDVGTINNVIEVQEHNASQNCISCHMPLVPSEVMKLKAEDGTNEIPVYIRTHLIGIYE</sequence>
<proteinExistence type="predicted"/>
<gene>
    <name evidence="4" type="ORF">LCGC14_0132540</name>
</gene>
<comment type="caution">
    <text evidence="4">The sequence shown here is derived from an EMBL/GenBank/DDBJ whole genome shotgun (WGS) entry which is preliminary data.</text>
</comment>
<evidence type="ECO:0000313" key="4">
    <source>
        <dbReference type="EMBL" id="KKN99833.1"/>
    </source>
</evidence>
<evidence type="ECO:0000259" key="3">
    <source>
        <dbReference type="Pfam" id="PF13435"/>
    </source>
</evidence>
<evidence type="ECO:0000256" key="2">
    <source>
        <dbReference type="SAM" id="Phobius"/>
    </source>
</evidence>
<feature type="domain" description="Cytochrome c-552/4" evidence="3">
    <location>
        <begin position="176"/>
        <end position="219"/>
    </location>
</feature>
<dbReference type="InterPro" id="IPR023155">
    <property type="entry name" value="Cyt_c-552/4"/>
</dbReference>